<dbReference type="STRING" id="1088818.A0A2I0ASD8"/>
<evidence type="ECO:0000256" key="4">
    <source>
        <dbReference type="ARBA" id="ARBA00023242"/>
    </source>
</evidence>
<dbReference type="Proteomes" id="UP000236161">
    <property type="component" value="Unassembled WGS sequence"/>
</dbReference>
<proteinExistence type="predicted"/>
<keyword evidence="2" id="KW-0805">Transcription regulation</keyword>
<gene>
    <name evidence="8" type="ORF">AXF42_Ash013958</name>
</gene>
<evidence type="ECO:0000256" key="5">
    <source>
        <dbReference type="SAM" id="MobiDB-lite"/>
    </source>
</evidence>
<accession>A0A2I0ASD8</accession>
<organism evidence="8 9">
    <name type="scientific">Apostasia shenzhenica</name>
    <dbReference type="NCBI Taxonomy" id="1088818"/>
    <lineage>
        <taxon>Eukaryota</taxon>
        <taxon>Viridiplantae</taxon>
        <taxon>Streptophyta</taxon>
        <taxon>Embryophyta</taxon>
        <taxon>Tracheophyta</taxon>
        <taxon>Spermatophyta</taxon>
        <taxon>Magnoliopsida</taxon>
        <taxon>Liliopsida</taxon>
        <taxon>Asparagales</taxon>
        <taxon>Orchidaceae</taxon>
        <taxon>Apostasioideae</taxon>
        <taxon>Apostasia</taxon>
    </lineage>
</organism>
<feature type="region of interest" description="Disordered" evidence="5">
    <location>
        <begin position="532"/>
        <end position="571"/>
    </location>
</feature>
<evidence type="ECO:0000313" key="9">
    <source>
        <dbReference type="Proteomes" id="UP000236161"/>
    </source>
</evidence>
<name>A0A2I0ASD8_9ASPA</name>
<sequence>MRSFRRFKMGVYQQQGCEDNSAEALSDDLLPSGSPETTDIYEETAILPRIGEQYQVVIPSLVAKLECFQLRLISSATTSADDASSGIGLAIPVTWVSFASDDIHMKCEKAEIPGDVDIENIVWPLHLQGSDFECKAESNEILDQGKNIPKSAKYENLGKGHNEISLPSLRMGRPSGHHPFPGSPSMFWSDAEVQSFLLGLYIFGKNLVQVKKFLESKKMGDILSFYYGKFYRSDAHRIWSEGRKIRSKRCIHGQRLFTGWRQQELLSRVSPSLSEEVQAKLLEVARAFNEGRVTLEEFVSSLKAVVGMQVLIDAVGIGKGKHDLTAVVLDPSRANLALPLRPEIPVGKACSSLTSGSIIKFLTGDFRLSKARSNDLFWEAVWPRLLARGWHSEQPKNHSSFGSKNPLVFLIPGIKKFSRKKLVKGNHYFDSVSDILSKVASDPMLLELDVEGAKGTSIVQEESGWEADSKLNEDSSSTNQRHCYLRPRISNCNSERMKFTVVDTSLAQGECTFKLMEQRSLPMDASSSYNPYANFEGYGSESSSESESTTDTSDDEDCHIQSSEEKKSEHSTTLLAFPNVISINGHVSDDKKFRQSRRVVKSSQTHRSTLASKRRRLASCSRGTGPRDNFDSRSHQLDKLQKERKSCSFETADRLVLDAMIDPYHISNVSATDQANDKLESRKLFDLNDLPPDSDIAEPTCSELKVECNSQRSAADQSSDQQASNGNRRQSTRNRPPTARALEALAFGLLGTKRQSKLMSSTSRPSRRARKASDDPLSMAVAESRLTDTSATETISQHQEESIAKETQELLGVP</sequence>
<evidence type="ECO:0000259" key="6">
    <source>
        <dbReference type="Pfam" id="PF24662"/>
    </source>
</evidence>
<feature type="compositionally biased region" description="Basic and acidic residues" evidence="5">
    <location>
        <begin position="558"/>
        <end position="570"/>
    </location>
</feature>
<feature type="compositionally biased region" description="Polar residues" evidence="5">
    <location>
        <begin position="787"/>
        <end position="797"/>
    </location>
</feature>
<dbReference type="SUPFAM" id="SSF46689">
    <property type="entry name" value="Homeodomain-like"/>
    <property type="match status" value="1"/>
</dbReference>
<feature type="compositionally biased region" description="Low complexity" evidence="5">
    <location>
        <begin position="540"/>
        <end position="551"/>
    </location>
</feature>
<feature type="region of interest" description="Disordered" evidence="5">
    <location>
        <begin position="592"/>
        <end position="637"/>
    </location>
</feature>
<protein>
    <recommendedName>
        <fullName evidence="10">SANT domain-containing protein</fullName>
    </recommendedName>
</protein>
<dbReference type="Gene3D" id="1.10.10.60">
    <property type="entry name" value="Homeodomain-like"/>
    <property type="match status" value="1"/>
</dbReference>
<feature type="compositionally biased region" description="Polar residues" evidence="5">
    <location>
        <begin position="725"/>
        <end position="735"/>
    </location>
</feature>
<feature type="domain" description="DUF7952" evidence="7">
    <location>
        <begin position="188"/>
        <end position="318"/>
    </location>
</feature>
<evidence type="ECO:0000256" key="1">
    <source>
        <dbReference type="ARBA" id="ARBA00004123"/>
    </source>
</evidence>
<dbReference type="OrthoDB" id="1634742at2759"/>
<reference evidence="8 9" key="1">
    <citation type="journal article" date="2017" name="Nature">
        <title>The Apostasia genome and the evolution of orchids.</title>
        <authorList>
            <person name="Zhang G.Q."/>
            <person name="Liu K.W."/>
            <person name="Li Z."/>
            <person name="Lohaus R."/>
            <person name="Hsiao Y.Y."/>
            <person name="Niu S.C."/>
            <person name="Wang J.Y."/>
            <person name="Lin Y.C."/>
            <person name="Xu Q."/>
            <person name="Chen L.J."/>
            <person name="Yoshida K."/>
            <person name="Fujiwara S."/>
            <person name="Wang Z.W."/>
            <person name="Zhang Y.Q."/>
            <person name="Mitsuda N."/>
            <person name="Wang M."/>
            <person name="Liu G.H."/>
            <person name="Pecoraro L."/>
            <person name="Huang H.X."/>
            <person name="Xiao X.J."/>
            <person name="Lin M."/>
            <person name="Wu X.Y."/>
            <person name="Wu W.L."/>
            <person name="Chen Y.Y."/>
            <person name="Chang S.B."/>
            <person name="Sakamoto S."/>
            <person name="Ohme-Takagi M."/>
            <person name="Yagi M."/>
            <person name="Zeng S.J."/>
            <person name="Shen C.Y."/>
            <person name="Yeh C.M."/>
            <person name="Luo Y.B."/>
            <person name="Tsai W.C."/>
            <person name="Van de Peer Y."/>
            <person name="Liu Z.J."/>
        </authorList>
    </citation>
    <scope>NUCLEOTIDE SEQUENCE [LARGE SCALE GENOMIC DNA]</scope>
    <source>
        <strain evidence="9">cv. Shenzhen</strain>
        <tissue evidence="8">Stem</tissue>
    </source>
</reference>
<evidence type="ECO:0008006" key="10">
    <source>
        <dbReference type="Google" id="ProtNLM"/>
    </source>
</evidence>
<dbReference type="EMBL" id="KZ451953">
    <property type="protein sequence ID" value="PKA58452.1"/>
    <property type="molecule type" value="Genomic_DNA"/>
</dbReference>
<evidence type="ECO:0000256" key="3">
    <source>
        <dbReference type="ARBA" id="ARBA00023163"/>
    </source>
</evidence>
<dbReference type="InterPro" id="IPR056067">
    <property type="entry name" value="DUF7650"/>
</dbReference>
<dbReference type="GO" id="GO:0005634">
    <property type="term" value="C:nucleus"/>
    <property type="evidence" value="ECO:0007669"/>
    <property type="project" value="UniProtKB-SubCell"/>
</dbReference>
<dbReference type="FunFam" id="1.10.10.60:FF:000374">
    <property type="entry name" value="Arginine-glutamic acid dipeptide repeat protein"/>
    <property type="match status" value="1"/>
</dbReference>
<dbReference type="InterPro" id="IPR057712">
    <property type="entry name" value="DUF7952"/>
</dbReference>
<dbReference type="PANTHER" id="PTHR13859:SF11">
    <property type="entry name" value="GRUNGE, ISOFORM J"/>
    <property type="match status" value="1"/>
</dbReference>
<dbReference type="Pfam" id="PF24662">
    <property type="entry name" value="DUF7650"/>
    <property type="match status" value="1"/>
</dbReference>
<feature type="compositionally biased region" description="Basic and acidic residues" evidence="5">
    <location>
        <begin position="798"/>
        <end position="808"/>
    </location>
</feature>
<evidence type="ECO:0000313" key="8">
    <source>
        <dbReference type="EMBL" id="PKA58452.1"/>
    </source>
</evidence>
<feature type="compositionally biased region" description="Basic and acidic residues" evidence="5">
    <location>
        <begin position="628"/>
        <end position="637"/>
    </location>
</feature>
<keyword evidence="4" id="KW-0539">Nucleus</keyword>
<feature type="compositionally biased region" description="Low complexity" evidence="5">
    <location>
        <begin position="710"/>
        <end position="724"/>
    </location>
</feature>
<feature type="region of interest" description="Disordered" evidence="5">
    <location>
        <begin position="707"/>
        <end position="738"/>
    </location>
</feature>
<keyword evidence="3" id="KW-0804">Transcription</keyword>
<comment type="subcellular location">
    <subcellularLocation>
        <location evidence="1">Nucleus</location>
    </subcellularLocation>
</comment>
<evidence type="ECO:0000256" key="2">
    <source>
        <dbReference type="ARBA" id="ARBA00023015"/>
    </source>
</evidence>
<evidence type="ECO:0000259" key="7">
    <source>
        <dbReference type="Pfam" id="PF25826"/>
    </source>
</evidence>
<dbReference type="InterPro" id="IPR009057">
    <property type="entry name" value="Homeodomain-like_sf"/>
</dbReference>
<feature type="domain" description="DUF7650" evidence="6">
    <location>
        <begin position="357"/>
        <end position="443"/>
    </location>
</feature>
<feature type="region of interest" description="Disordered" evidence="5">
    <location>
        <begin position="753"/>
        <end position="814"/>
    </location>
</feature>
<dbReference type="PANTHER" id="PTHR13859">
    <property type="entry name" value="ATROPHIN-RELATED"/>
    <property type="match status" value="1"/>
</dbReference>
<feature type="compositionally biased region" description="Polar residues" evidence="5">
    <location>
        <begin position="601"/>
        <end position="611"/>
    </location>
</feature>
<dbReference type="Pfam" id="PF25826">
    <property type="entry name" value="DUF7952"/>
    <property type="match status" value="1"/>
</dbReference>
<dbReference type="GO" id="GO:0003714">
    <property type="term" value="F:transcription corepressor activity"/>
    <property type="evidence" value="ECO:0007669"/>
    <property type="project" value="TreeGrafter"/>
</dbReference>
<dbReference type="AlphaFoldDB" id="A0A2I0ASD8"/>
<keyword evidence="9" id="KW-1185">Reference proteome</keyword>